<dbReference type="EMBL" id="BK016180">
    <property type="protein sequence ID" value="DAG00381.1"/>
    <property type="molecule type" value="Genomic_DNA"/>
</dbReference>
<organism evidence="1">
    <name type="scientific">Siphoviridae sp. ct3r22</name>
    <dbReference type="NCBI Taxonomy" id="2825325"/>
    <lineage>
        <taxon>Viruses</taxon>
        <taxon>Duplodnaviria</taxon>
        <taxon>Heunggongvirae</taxon>
        <taxon>Uroviricota</taxon>
        <taxon>Caudoviricetes</taxon>
    </lineage>
</organism>
<accession>A0A8S5V0Y8</accession>
<protein>
    <submittedName>
        <fullName evidence="1">Uncharacterized protein</fullName>
    </submittedName>
</protein>
<evidence type="ECO:0000313" key="1">
    <source>
        <dbReference type="EMBL" id="DAG00381.1"/>
    </source>
</evidence>
<proteinExistence type="predicted"/>
<name>A0A8S5V0Y8_9CAUD</name>
<sequence>MMRVFITPPINHLELSELGDNNFYILGQLYKRDEKYREYTKKAIEDGRFTILDSGVGDEGEVLTNEELFQLTLEIEPNEVIPLDVLFNKNQTLINFNQFLEWLKEARANGKLLNTTLLACPQGKNWEDWYDCYKFFMWNKYVSCIGMSKKAIPHVMNTDNIAFARSKVVSKLKAYNSLSKPLHFLGQGDPKEFIPYKNEKIFRSTDSCYSILAAINGQDIEKVEKFERIPTPSDYFEKEIKEEQMELIKSNVRYLKKCCNNNV</sequence>
<reference evidence="1" key="1">
    <citation type="journal article" date="2021" name="Proc. Natl. Acad. Sci. U.S.A.">
        <title>A Catalog of Tens of Thousands of Viruses from Human Metagenomes Reveals Hidden Associations with Chronic Diseases.</title>
        <authorList>
            <person name="Tisza M.J."/>
            <person name="Buck C.B."/>
        </authorList>
    </citation>
    <scope>NUCLEOTIDE SEQUENCE</scope>
    <source>
        <strain evidence="1">Ct3r22</strain>
    </source>
</reference>